<dbReference type="EMBL" id="WMEO01000003">
    <property type="protein sequence ID" value="MYL15577.1"/>
    <property type="molecule type" value="Genomic_DNA"/>
</dbReference>
<dbReference type="RefSeq" id="WP_004597293.1">
    <property type="nucleotide sequence ID" value="NZ_WMFC01000009.1"/>
</dbReference>
<organism evidence="3 4">
    <name type="scientific">Halorubrum distributum</name>
    <dbReference type="NCBI Taxonomy" id="29283"/>
    <lineage>
        <taxon>Archaea</taxon>
        <taxon>Methanobacteriati</taxon>
        <taxon>Methanobacteriota</taxon>
        <taxon>Stenosarchaea group</taxon>
        <taxon>Halobacteria</taxon>
        <taxon>Halobacteriales</taxon>
        <taxon>Haloferacaceae</taxon>
        <taxon>Halorubrum</taxon>
        <taxon>Halorubrum distributum group</taxon>
    </lineage>
</organism>
<feature type="transmembrane region" description="Helical" evidence="1">
    <location>
        <begin position="63"/>
        <end position="88"/>
    </location>
</feature>
<gene>
    <name evidence="3" type="ORF">GLW30_08100</name>
    <name evidence="2" type="ORF">GLW36_02805</name>
</gene>
<feature type="transmembrane region" description="Helical" evidence="1">
    <location>
        <begin position="94"/>
        <end position="115"/>
    </location>
</feature>
<evidence type="ECO:0000256" key="1">
    <source>
        <dbReference type="SAM" id="Phobius"/>
    </source>
</evidence>
<evidence type="ECO:0000313" key="4">
    <source>
        <dbReference type="Proteomes" id="UP000452321"/>
    </source>
</evidence>
<dbReference type="Proteomes" id="UP000460194">
    <property type="component" value="Unassembled WGS sequence"/>
</dbReference>
<name>A0A6B1IWJ9_9EURY</name>
<evidence type="ECO:0000313" key="2">
    <source>
        <dbReference type="EMBL" id="MYL15577.1"/>
    </source>
</evidence>
<evidence type="ECO:0000313" key="5">
    <source>
        <dbReference type="Proteomes" id="UP000460194"/>
    </source>
</evidence>
<dbReference type="EMBL" id="WMFC01000009">
    <property type="protein sequence ID" value="MYL67691.1"/>
    <property type="molecule type" value="Genomic_DNA"/>
</dbReference>
<reference evidence="4 5" key="1">
    <citation type="submission" date="2019-11" db="EMBL/GenBank/DDBJ databases">
        <title>Genome sequences of 17 halophilic strains isolated from different environments.</title>
        <authorList>
            <person name="Furrow R.E."/>
        </authorList>
    </citation>
    <scope>NUCLEOTIDE SEQUENCE [LARGE SCALE GENOMIC DNA]</scope>
    <source>
        <strain evidence="3 4">22502_06_Cabo</strain>
        <strain evidence="2 5">22517_05_Cabo</strain>
    </source>
</reference>
<protein>
    <submittedName>
        <fullName evidence="3">Uncharacterized protein</fullName>
    </submittedName>
</protein>
<accession>A0A6B1IWJ9</accession>
<keyword evidence="1" id="KW-1133">Transmembrane helix</keyword>
<proteinExistence type="predicted"/>
<dbReference type="AlphaFoldDB" id="A0A6B1IWJ9"/>
<comment type="caution">
    <text evidence="3">The sequence shown here is derived from an EMBL/GenBank/DDBJ whole genome shotgun (WGS) entry which is preliminary data.</text>
</comment>
<dbReference type="Proteomes" id="UP000452321">
    <property type="component" value="Unassembled WGS sequence"/>
</dbReference>
<keyword evidence="1" id="KW-0472">Membrane</keyword>
<sequence length="171" mass="18574">MNFSTEAHVGEYVVNSERTVSFTAADGELSYAPPSEDAPVSIPVGDVTGVEFDRNTAFLRHTFLGLFFLLLSLVLTVGIVAAVYLGQVETRTDIAFAGFFGLFAVGGWNVTYGLLSRSNREVIDVYITTEERTHVLCGELADAEFVDACAELVDSDLPATNRNPKLEAELE</sequence>
<evidence type="ECO:0000313" key="3">
    <source>
        <dbReference type="EMBL" id="MYL67691.1"/>
    </source>
</evidence>
<keyword evidence="1" id="KW-0812">Transmembrane</keyword>